<accession>A0A9D4WXM4</accession>
<sequence>MTTCSKEEGITKDATFTRSYANMVHHSSSSSSFVLAPERRRLDDVPKVHMCFESNFDVIRQRVESHSEFDEIQSHHFSGGSSLYCESTVDFDIPQGNIRFRDKISNSIAPNIWKKVVFFGIQGTEEANYYVEVLNKLELKLLKQALRNLNKEVFGILNLELDKAISTVNELENLEEEGKVENADVFSKALIKVKCNMWQSLEDRERSLHKKSKQKWIKEGDSNSKFFHRTMKQLFRKNKMVGLLTEFVWTGEVQEVKKGIQHHFESSFNEPKFNRPNLDGVELNMLSLEDRLSLKISFEEEEVKTMV</sequence>
<evidence type="ECO:0000313" key="2">
    <source>
        <dbReference type="Proteomes" id="UP001058974"/>
    </source>
</evidence>
<gene>
    <name evidence="1" type="ORF">KIW84_054344</name>
</gene>
<keyword evidence="2" id="KW-1185">Reference proteome</keyword>
<proteinExistence type="predicted"/>
<dbReference type="Proteomes" id="UP001058974">
    <property type="component" value="Chromosome 5"/>
</dbReference>
<dbReference type="Gramene" id="Psat05G0434400-T1">
    <property type="protein sequence ID" value="KAI5408466.1"/>
    <property type="gene ID" value="KIW84_054344"/>
</dbReference>
<protein>
    <recommendedName>
        <fullName evidence="3">RNA-directed DNA polymerase, eukaryota, reverse transcriptase zinc-binding domain protein</fullName>
    </recommendedName>
</protein>
<name>A0A9D4WXM4_PEA</name>
<dbReference type="AlphaFoldDB" id="A0A9D4WXM4"/>
<comment type="caution">
    <text evidence="1">The sequence shown here is derived from an EMBL/GenBank/DDBJ whole genome shotgun (WGS) entry which is preliminary data.</text>
</comment>
<organism evidence="1 2">
    <name type="scientific">Pisum sativum</name>
    <name type="common">Garden pea</name>
    <name type="synonym">Lathyrus oleraceus</name>
    <dbReference type="NCBI Taxonomy" id="3888"/>
    <lineage>
        <taxon>Eukaryota</taxon>
        <taxon>Viridiplantae</taxon>
        <taxon>Streptophyta</taxon>
        <taxon>Embryophyta</taxon>
        <taxon>Tracheophyta</taxon>
        <taxon>Spermatophyta</taxon>
        <taxon>Magnoliopsida</taxon>
        <taxon>eudicotyledons</taxon>
        <taxon>Gunneridae</taxon>
        <taxon>Pentapetalae</taxon>
        <taxon>rosids</taxon>
        <taxon>fabids</taxon>
        <taxon>Fabales</taxon>
        <taxon>Fabaceae</taxon>
        <taxon>Papilionoideae</taxon>
        <taxon>50 kb inversion clade</taxon>
        <taxon>NPAAA clade</taxon>
        <taxon>Hologalegina</taxon>
        <taxon>IRL clade</taxon>
        <taxon>Fabeae</taxon>
        <taxon>Lathyrus</taxon>
    </lineage>
</organism>
<reference evidence="1 2" key="1">
    <citation type="journal article" date="2022" name="Nat. Genet.">
        <title>Improved pea reference genome and pan-genome highlight genomic features and evolutionary characteristics.</title>
        <authorList>
            <person name="Yang T."/>
            <person name="Liu R."/>
            <person name="Luo Y."/>
            <person name="Hu S."/>
            <person name="Wang D."/>
            <person name="Wang C."/>
            <person name="Pandey M.K."/>
            <person name="Ge S."/>
            <person name="Xu Q."/>
            <person name="Li N."/>
            <person name="Li G."/>
            <person name="Huang Y."/>
            <person name="Saxena R.K."/>
            <person name="Ji Y."/>
            <person name="Li M."/>
            <person name="Yan X."/>
            <person name="He Y."/>
            <person name="Liu Y."/>
            <person name="Wang X."/>
            <person name="Xiang C."/>
            <person name="Varshney R.K."/>
            <person name="Ding H."/>
            <person name="Gao S."/>
            <person name="Zong X."/>
        </authorList>
    </citation>
    <scope>NUCLEOTIDE SEQUENCE [LARGE SCALE GENOMIC DNA]</scope>
    <source>
        <strain evidence="1 2">cv. Zhongwan 6</strain>
    </source>
</reference>
<dbReference type="EMBL" id="JAMSHJ010000005">
    <property type="protein sequence ID" value="KAI5408466.1"/>
    <property type="molecule type" value="Genomic_DNA"/>
</dbReference>
<evidence type="ECO:0008006" key="3">
    <source>
        <dbReference type="Google" id="ProtNLM"/>
    </source>
</evidence>
<evidence type="ECO:0000313" key="1">
    <source>
        <dbReference type="EMBL" id="KAI5408466.1"/>
    </source>
</evidence>